<comment type="similarity">
    <text evidence="2 9">Belongs to the OXA1/ALB3/YidC family.</text>
</comment>
<keyword evidence="3 9" id="KW-0812">Transmembrane</keyword>
<feature type="compositionally biased region" description="Polar residues" evidence="10">
    <location>
        <begin position="22"/>
        <end position="31"/>
    </location>
</feature>
<dbReference type="Pfam" id="PF02096">
    <property type="entry name" value="60KD_IMP"/>
    <property type="match status" value="1"/>
</dbReference>
<keyword evidence="4" id="KW-0999">Mitochondrion inner membrane</keyword>
<keyword evidence="7" id="KW-0496">Mitochondrion</keyword>
<dbReference type="Proteomes" id="UP001610432">
    <property type="component" value="Unassembled WGS sequence"/>
</dbReference>
<dbReference type="InterPro" id="IPR028055">
    <property type="entry name" value="YidC/Oxa/ALB_C"/>
</dbReference>
<evidence type="ECO:0000256" key="11">
    <source>
        <dbReference type="SAM" id="Phobius"/>
    </source>
</evidence>
<evidence type="ECO:0000256" key="2">
    <source>
        <dbReference type="ARBA" id="ARBA00009877"/>
    </source>
</evidence>
<protein>
    <submittedName>
        <fullName evidence="13">60Kd inner membrane protein-domain-containing protein</fullName>
    </submittedName>
</protein>
<keyword evidence="5" id="KW-0809">Transit peptide</keyword>
<evidence type="ECO:0000256" key="9">
    <source>
        <dbReference type="RuleBase" id="RU003945"/>
    </source>
</evidence>
<evidence type="ECO:0000259" key="12">
    <source>
        <dbReference type="Pfam" id="PF02096"/>
    </source>
</evidence>
<comment type="caution">
    <text evidence="13">The sequence shown here is derived from an EMBL/GenBank/DDBJ whole genome shotgun (WGS) entry which is preliminary data.</text>
</comment>
<feature type="region of interest" description="Disordered" evidence="10">
    <location>
        <begin position="425"/>
        <end position="479"/>
    </location>
</feature>
<evidence type="ECO:0000256" key="10">
    <source>
        <dbReference type="SAM" id="MobiDB-lite"/>
    </source>
</evidence>
<dbReference type="CDD" id="cd20069">
    <property type="entry name" value="5TM_Oxa1-like"/>
    <property type="match status" value="1"/>
</dbReference>
<keyword evidence="8 11" id="KW-0472">Membrane</keyword>
<evidence type="ECO:0000256" key="6">
    <source>
        <dbReference type="ARBA" id="ARBA00022989"/>
    </source>
</evidence>
<feature type="domain" description="Membrane insertase YidC/Oxa/ALB C-terminal" evidence="12">
    <location>
        <begin position="138"/>
        <end position="332"/>
    </location>
</feature>
<evidence type="ECO:0000256" key="3">
    <source>
        <dbReference type="ARBA" id="ARBA00022692"/>
    </source>
</evidence>
<dbReference type="RefSeq" id="XP_070882504.1">
    <property type="nucleotide sequence ID" value="XM_071030115.1"/>
</dbReference>
<feature type="compositionally biased region" description="Basic and acidic residues" evidence="10">
    <location>
        <begin position="448"/>
        <end position="479"/>
    </location>
</feature>
<name>A0ABR4LG71_9EURO</name>
<gene>
    <name evidence="13" type="ORF">BJX67DRAFT_363765</name>
</gene>
<evidence type="ECO:0000256" key="4">
    <source>
        <dbReference type="ARBA" id="ARBA00022792"/>
    </source>
</evidence>
<evidence type="ECO:0000313" key="14">
    <source>
        <dbReference type="Proteomes" id="UP001610432"/>
    </source>
</evidence>
<evidence type="ECO:0000256" key="5">
    <source>
        <dbReference type="ARBA" id="ARBA00022946"/>
    </source>
</evidence>
<accession>A0ABR4LG71</accession>
<feature type="transmembrane region" description="Helical" evidence="11">
    <location>
        <begin position="130"/>
        <end position="149"/>
    </location>
</feature>
<keyword evidence="14" id="KW-1185">Reference proteome</keyword>
<organism evidence="13 14">
    <name type="scientific">Aspergillus lucknowensis</name>
    <dbReference type="NCBI Taxonomy" id="176173"/>
    <lineage>
        <taxon>Eukaryota</taxon>
        <taxon>Fungi</taxon>
        <taxon>Dikarya</taxon>
        <taxon>Ascomycota</taxon>
        <taxon>Pezizomycotina</taxon>
        <taxon>Eurotiomycetes</taxon>
        <taxon>Eurotiomycetidae</taxon>
        <taxon>Eurotiales</taxon>
        <taxon>Aspergillaceae</taxon>
        <taxon>Aspergillus</taxon>
        <taxon>Aspergillus subgen. Nidulantes</taxon>
    </lineage>
</organism>
<feature type="region of interest" description="Disordered" evidence="10">
    <location>
        <begin position="21"/>
        <end position="40"/>
    </location>
</feature>
<evidence type="ECO:0000256" key="8">
    <source>
        <dbReference type="ARBA" id="ARBA00023136"/>
    </source>
</evidence>
<dbReference type="PANTHER" id="PTHR12428">
    <property type="entry name" value="OXA1"/>
    <property type="match status" value="1"/>
</dbReference>
<comment type="subcellular location">
    <subcellularLocation>
        <location evidence="9">Membrane</location>
        <topology evidence="9">Multi-pass membrane protein</topology>
    </subcellularLocation>
    <subcellularLocation>
        <location evidence="1">Mitochondrion inner membrane</location>
        <topology evidence="1">Multi-pass membrane protein</topology>
    </subcellularLocation>
</comment>
<evidence type="ECO:0000256" key="1">
    <source>
        <dbReference type="ARBA" id="ARBA00004448"/>
    </source>
</evidence>
<feature type="region of interest" description="Disordered" evidence="10">
    <location>
        <begin position="61"/>
        <end position="86"/>
    </location>
</feature>
<evidence type="ECO:0000313" key="13">
    <source>
        <dbReference type="EMBL" id="KAL2863525.1"/>
    </source>
</evidence>
<dbReference type="PANTHER" id="PTHR12428:SF66">
    <property type="entry name" value="MITOCHONDRIAL INNER MEMBRANE PROTEIN OXA1L"/>
    <property type="match status" value="1"/>
</dbReference>
<dbReference type="InterPro" id="IPR001708">
    <property type="entry name" value="YidC/ALB3/OXA1/COX18"/>
</dbReference>
<reference evidence="13 14" key="1">
    <citation type="submission" date="2024-07" db="EMBL/GenBank/DDBJ databases">
        <title>Section-level genome sequencing and comparative genomics of Aspergillus sections Usti and Cavernicolus.</title>
        <authorList>
            <consortium name="Lawrence Berkeley National Laboratory"/>
            <person name="Nybo J.L."/>
            <person name="Vesth T.C."/>
            <person name="Theobald S."/>
            <person name="Frisvad J.C."/>
            <person name="Larsen T.O."/>
            <person name="Kjaerboelling I."/>
            <person name="Rothschild-Mancinelli K."/>
            <person name="Lyhne E.K."/>
            <person name="Kogle M.E."/>
            <person name="Barry K."/>
            <person name="Clum A."/>
            <person name="Na H."/>
            <person name="Ledsgaard L."/>
            <person name="Lin J."/>
            <person name="Lipzen A."/>
            <person name="Kuo A."/>
            <person name="Riley R."/>
            <person name="Mondo S."/>
            <person name="Labutti K."/>
            <person name="Haridas S."/>
            <person name="Pangalinan J."/>
            <person name="Salamov A.A."/>
            <person name="Simmons B.A."/>
            <person name="Magnuson J.K."/>
            <person name="Chen J."/>
            <person name="Drula E."/>
            <person name="Henrissat B."/>
            <person name="Wiebenga A."/>
            <person name="Lubbers R.J."/>
            <person name="Gomes A.C."/>
            <person name="Macurrencykelacurrency M.R."/>
            <person name="Stajich J."/>
            <person name="Grigoriev I.V."/>
            <person name="Mortensen U.H."/>
            <person name="De Vries R.P."/>
            <person name="Baker S.E."/>
            <person name="Andersen M.R."/>
        </authorList>
    </citation>
    <scope>NUCLEOTIDE SEQUENCE [LARGE SCALE GENOMIC DNA]</scope>
    <source>
        <strain evidence="13 14">CBS 449.75</strain>
    </source>
</reference>
<proteinExistence type="inferred from homology"/>
<dbReference type="EMBL" id="JBFXLQ010000051">
    <property type="protein sequence ID" value="KAL2863525.1"/>
    <property type="molecule type" value="Genomic_DNA"/>
</dbReference>
<evidence type="ECO:0000256" key="7">
    <source>
        <dbReference type="ARBA" id="ARBA00023128"/>
    </source>
</evidence>
<dbReference type="NCBIfam" id="TIGR03592">
    <property type="entry name" value="yidC_oxa1_cterm"/>
    <property type="match status" value="1"/>
</dbReference>
<dbReference type="GeneID" id="98145187"/>
<keyword evidence="6 11" id="KW-1133">Transmembrane helix</keyword>
<sequence length="505" mass="56043">MLGGPGLTGRIARQQYAAFTKPSRSMSSFRPQVSRLPVRPGKTLSGSTIWRQPVPSISGAAIRFNSTSSPPPPAPTGEVSPEVQPSNDFDIDLSNIDITSIPERIGYLKELGLDWGWGPSSMVQFVIEHIHIWSGLPWVGSMVATGFLFRFAMMPLFFRAADAGTKISNTRDLTSPIREKMVRFSREGNHTEAMKYRAELSKIHKDHDIKPMRAFIPMFAQLPVGIGCYRVISGMAHLPVPGLTAESFAWITDLTVSDPYFILPLAASVFLHLSLKKGGEFGNVDPSTAGLQKILRYAMPAITFVFCAFFPAALQLYFASTGLFACGQAFMLSNIGFRKFAGISIPGRYLESETVTADPTESGKTSSLRTLAAALEAERTKQIGGAAASIRQGKLSHAEQISFIDRALRSAKDTKDTIFRQTTEKIQEMTGNQAPKNADGTPAAPPRLSEKDRKLAEDYERRRKEEDEWKREERNYARREAYLQALEREREKARASSKSNKPKRR</sequence>